<keyword evidence="1" id="KW-1133">Transmembrane helix</keyword>
<organism evidence="2">
    <name type="scientific">marine sediment metagenome</name>
    <dbReference type="NCBI Taxonomy" id="412755"/>
    <lineage>
        <taxon>unclassified sequences</taxon>
        <taxon>metagenomes</taxon>
        <taxon>ecological metagenomes</taxon>
    </lineage>
</organism>
<keyword evidence="1" id="KW-0812">Transmembrane</keyword>
<reference evidence="2" key="1">
    <citation type="journal article" date="2015" name="Nature">
        <title>Complex archaea that bridge the gap between prokaryotes and eukaryotes.</title>
        <authorList>
            <person name="Spang A."/>
            <person name="Saw J.H."/>
            <person name="Jorgensen S.L."/>
            <person name="Zaremba-Niedzwiedzka K."/>
            <person name="Martijn J."/>
            <person name="Lind A.E."/>
            <person name="van Eijk R."/>
            <person name="Schleper C."/>
            <person name="Guy L."/>
            <person name="Ettema T.J."/>
        </authorList>
    </citation>
    <scope>NUCLEOTIDE SEQUENCE</scope>
</reference>
<sequence length="163" mass="17265">MTEATKKLIDGMGYEAMLRLWRNAPSDHPMFQGNTGDYYAQVMKAKRAKVGNAAHVAASKSIGWMLLLLILLTGCGSAPNRSLTIDLTTGKLESNATNTETSIGSLTYHEVTDPNGVSTIHIKVESYKVAADRLAMERDKALFTAGLKAAGVVGAVVVGGIAP</sequence>
<name>A0A0F9C123_9ZZZZ</name>
<dbReference type="AlphaFoldDB" id="A0A0F9C123"/>
<evidence type="ECO:0000256" key="1">
    <source>
        <dbReference type="SAM" id="Phobius"/>
    </source>
</evidence>
<keyword evidence="1" id="KW-0472">Membrane</keyword>
<gene>
    <name evidence="2" type="ORF">LCGC14_2460610</name>
</gene>
<feature type="transmembrane region" description="Helical" evidence="1">
    <location>
        <begin position="141"/>
        <end position="162"/>
    </location>
</feature>
<proteinExistence type="predicted"/>
<protein>
    <submittedName>
        <fullName evidence="2">Uncharacterized protein</fullName>
    </submittedName>
</protein>
<comment type="caution">
    <text evidence="2">The sequence shown here is derived from an EMBL/GenBank/DDBJ whole genome shotgun (WGS) entry which is preliminary data.</text>
</comment>
<evidence type="ECO:0000313" key="2">
    <source>
        <dbReference type="EMBL" id="KKL19922.1"/>
    </source>
</evidence>
<dbReference type="EMBL" id="LAZR01038304">
    <property type="protein sequence ID" value="KKL19922.1"/>
    <property type="molecule type" value="Genomic_DNA"/>
</dbReference>
<accession>A0A0F9C123</accession>